<evidence type="ECO:0000313" key="1">
    <source>
        <dbReference type="EMBL" id="ABS78473.1"/>
    </source>
</evidence>
<reference evidence="1 2" key="1">
    <citation type="journal article" date="2009" name="Infect. Immun.">
        <title>Comparative genomics reveal extensive transposon-mediated genomic plasticity and diversity among potential effector proteins within the genus Coxiella.</title>
        <authorList>
            <person name="Beare P.A."/>
            <person name="Unsworth N."/>
            <person name="Andoh M."/>
            <person name="Voth D.E."/>
            <person name="Omsland A."/>
            <person name="Gilk S.D."/>
            <person name="Williams K.P."/>
            <person name="Sobral B.W."/>
            <person name="Kupko J.J.III."/>
            <person name="Porcella S.F."/>
            <person name="Samuel J.E."/>
            <person name="Heinzen R.A."/>
        </authorList>
    </citation>
    <scope>NUCLEOTIDE SEQUENCE [LARGE SCALE GENOMIC DNA]</scope>
    <source>
        <strain evidence="1 2">Dugway 5J108-111</strain>
    </source>
</reference>
<accession>A9KCG6</accession>
<dbReference type="Pfam" id="PF13645">
    <property type="entry name" value="YkuD_2"/>
    <property type="match status" value="1"/>
</dbReference>
<dbReference type="AlphaFoldDB" id="A9KCG6"/>
<dbReference type="EMBL" id="CP000733">
    <property type="protein sequence ID" value="ABS78473.1"/>
    <property type="molecule type" value="Genomic_DNA"/>
</dbReference>
<name>A9KCG6_COXBN</name>
<dbReference type="Proteomes" id="UP000008555">
    <property type="component" value="Chromosome"/>
</dbReference>
<dbReference type="PANTHER" id="PTHR38477:SF1">
    <property type="entry name" value="MUREIN L,D-TRANSPEPTIDASE CATALYTIC DOMAIN FAMILY PROTEIN"/>
    <property type="match status" value="1"/>
</dbReference>
<dbReference type="RefSeq" id="WP_011996906.1">
    <property type="nucleotide sequence ID" value="NC_009727.1"/>
</dbReference>
<proteinExistence type="predicted"/>
<sequence length="414" mass="47613">MKRILLILVVILVITALIYFLAIKEKPLPSSKPVKEAITQVEQTNEKKVTFGFQPSINQSFNEVSSKLHQEAQTLDIGILNKSLKIVKCANEYGVEHNNILTIIDYSLPSNKKRLWVFDLAKDKLLFHTYVSHGIKSGILSSQYFSNKVNSKASSIGVYDTEKAYHGRHGLSLKLYGLDKNFNDNAYRRFIVMHGSWYVNETFIKKYGRAGRSWGCPSLPADLTQPIINTIANNSLLIVYYPNPNWFSKSQFLNCDHSKIQVPENAPPEIPINEERDPILFADLNNDDKREENEPIIVITADNYQQLFNTAAPLNRMLRRQINNIEYVALNESEFKKVYPHNLNEAYFVIPIVKLQRGYYATEMKIINLGKIKKIEPNTNPQNKEEMGDFKIYLEGKSPILLKPTKRFIRWLGL</sequence>
<dbReference type="HOGENOM" id="CLU_675776_0_0_6"/>
<evidence type="ECO:0008006" key="3">
    <source>
        <dbReference type="Google" id="ProtNLM"/>
    </source>
</evidence>
<dbReference type="InterPro" id="IPR032676">
    <property type="entry name" value="YkuD_2"/>
</dbReference>
<dbReference type="KEGG" id="cbd:CBUD_1090"/>
<dbReference type="PANTHER" id="PTHR38477">
    <property type="entry name" value="HYPOTHETICAL EXPORTED PROTEIN"/>
    <property type="match status" value="1"/>
</dbReference>
<protein>
    <recommendedName>
        <fullName evidence="3">Murein L,D-transpeptidase catalytic domain family protein</fullName>
    </recommendedName>
</protein>
<organism evidence="1 2">
    <name type="scientific">Coxiella burnetii (strain Dugway 5J108-111)</name>
    <dbReference type="NCBI Taxonomy" id="434922"/>
    <lineage>
        <taxon>Bacteria</taxon>
        <taxon>Pseudomonadati</taxon>
        <taxon>Pseudomonadota</taxon>
        <taxon>Gammaproteobacteria</taxon>
        <taxon>Legionellales</taxon>
        <taxon>Coxiellaceae</taxon>
        <taxon>Coxiella</taxon>
    </lineage>
</organism>
<gene>
    <name evidence="1" type="ordered locus">CBUD_1090</name>
</gene>
<evidence type="ECO:0000313" key="2">
    <source>
        <dbReference type="Proteomes" id="UP000008555"/>
    </source>
</evidence>